<evidence type="ECO:0000313" key="3">
    <source>
        <dbReference type="Proteomes" id="UP000236161"/>
    </source>
</evidence>
<feature type="compositionally biased region" description="Low complexity" evidence="1">
    <location>
        <begin position="154"/>
        <end position="179"/>
    </location>
</feature>
<gene>
    <name evidence="2" type="ORF">AXF42_Ash019522</name>
</gene>
<feature type="compositionally biased region" description="Basic residues" evidence="1">
    <location>
        <begin position="91"/>
        <end position="100"/>
    </location>
</feature>
<dbReference type="EMBL" id="KZ452042">
    <property type="protein sequence ID" value="PKA48984.1"/>
    <property type="molecule type" value="Genomic_DNA"/>
</dbReference>
<feature type="compositionally biased region" description="Low complexity" evidence="1">
    <location>
        <begin position="1"/>
        <end position="11"/>
    </location>
</feature>
<dbReference type="AlphaFoldDB" id="A0A2I0A0C4"/>
<name>A0A2I0A0C4_9ASPA</name>
<feature type="compositionally biased region" description="Basic residues" evidence="1">
    <location>
        <begin position="24"/>
        <end position="37"/>
    </location>
</feature>
<protein>
    <submittedName>
        <fullName evidence="2">Uncharacterized protein</fullName>
    </submittedName>
</protein>
<evidence type="ECO:0000313" key="2">
    <source>
        <dbReference type="EMBL" id="PKA48984.1"/>
    </source>
</evidence>
<feature type="region of interest" description="Disordered" evidence="1">
    <location>
        <begin position="1"/>
        <end position="191"/>
    </location>
</feature>
<reference evidence="2 3" key="1">
    <citation type="journal article" date="2017" name="Nature">
        <title>The Apostasia genome and the evolution of orchids.</title>
        <authorList>
            <person name="Zhang G.Q."/>
            <person name="Liu K.W."/>
            <person name="Li Z."/>
            <person name="Lohaus R."/>
            <person name="Hsiao Y.Y."/>
            <person name="Niu S.C."/>
            <person name="Wang J.Y."/>
            <person name="Lin Y.C."/>
            <person name="Xu Q."/>
            <person name="Chen L.J."/>
            <person name="Yoshida K."/>
            <person name="Fujiwara S."/>
            <person name="Wang Z.W."/>
            <person name="Zhang Y.Q."/>
            <person name="Mitsuda N."/>
            <person name="Wang M."/>
            <person name="Liu G.H."/>
            <person name="Pecoraro L."/>
            <person name="Huang H.X."/>
            <person name="Xiao X.J."/>
            <person name="Lin M."/>
            <person name="Wu X.Y."/>
            <person name="Wu W.L."/>
            <person name="Chen Y.Y."/>
            <person name="Chang S.B."/>
            <person name="Sakamoto S."/>
            <person name="Ohme-Takagi M."/>
            <person name="Yagi M."/>
            <person name="Zeng S.J."/>
            <person name="Shen C.Y."/>
            <person name="Yeh C.M."/>
            <person name="Luo Y.B."/>
            <person name="Tsai W.C."/>
            <person name="Van de Peer Y."/>
            <person name="Liu Z.J."/>
        </authorList>
    </citation>
    <scope>NUCLEOTIDE SEQUENCE [LARGE SCALE GENOMIC DNA]</scope>
    <source>
        <strain evidence="3">cv. Shenzhen</strain>
        <tissue evidence="2">Stem</tissue>
    </source>
</reference>
<feature type="compositionally biased region" description="Polar residues" evidence="1">
    <location>
        <begin position="76"/>
        <end position="90"/>
    </location>
</feature>
<feature type="compositionally biased region" description="Low complexity" evidence="1">
    <location>
        <begin position="126"/>
        <end position="143"/>
    </location>
</feature>
<keyword evidence="3" id="KW-1185">Reference proteome</keyword>
<dbReference type="Proteomes" id="UP000236161">
    <property type="component" value="Unassembled WGS sequence"/>
</dbReference>
<sequence length="544" mass="60624">MKKKLAATASSKKVKVEIPPTKAAMKKSTHAEKKKKKAEGDSPAKRTTRSATTKMSMPKPAPTISKKGKKLHRQVKSSAAPASTPPFTSNRKQRLRRRFGKTVLTGKKPKPSAPSPVVEISEEETSASFHPSPFSSSAPFSSPKVKRGKQKTVSPLPSSDSSPSFSVEPSSSSSAPLSPKMTDRKKKGPAKPSSIFSLLLNANARSYFNIVEKIPILNVKTINLKRVDPFIREIIERQGWNKWLACNIPVYPLIVQIFFANMKINFENRTLETSVQGKSITITGDDLTSFFGFNTPTDLITIIDLQVESSSFSDIESTLGFDPSFNPPGVKRHLAGKVKKLFACSNHAKTLGRILQECLIQICGHKSDWTNIHQSAVYYLRKGRVLDTVSIIFHELDGCCNILRKLPSHRSLHYDNIICYYLSSNYRIDLSSEIPGARYYSLLMDSLKLHQPKPSYSSQPSTSRSDTASMFTPRFAQFTVDAFQELGYHVQEQDLKILSLQAQIERLTHVTSQLTDLVCHNGTTFEILDLKIDSIMGRLFPSKK</sequence>
<proteinExistence type="predicted"/>
<organism evidence="2 3">
    <name type="scientific">Apostasia shenzhenica</name>
    <dbReference type="NCBI Taxonomy" id="1088818"/>
    <lineage>
        <taxon>Eukaryota</taxon>
        <taxon>Viridiplantae</taxon>
        <taxon>Streptophyta</taxon>
        <taxon>Embryophyta</taxon>
        <taxon>Tracheophyta</taxon>
        <taxon>Spermatophyta</taxon>
        <taxon>Magnoliopsida</taxon>
        <taxon>Liliopsida</taxon>
        <taxon>Asparagales</taxon>
        <taxon>Orchidaceae</taxon>
        <taxon>Apostasioideae</taxon>
        <taxon>Apostasia</taxon>
    </lineage>
</organism>
<accession>A0A2I0A0C4</accession>
<evidence type="ECO:0000256" key="1">
    <source>
        <dbReference type="SAM" id="MobiDB-lite"/>
    </source>
</evidence>
<feature type="compositionally biased region" description="Basic residues" evidence="1">
    <location>
        <begin position="66"/>
        <end position="75"/>
    </location>
</feature>